<dbReference type="InterPro" id="IPR047201">
    <property type="entry name" value="ERI-1_3'hExo-like"/>
</dbReference>
<evidence type="ECO:0000256" key="2">
    <source>
        <dbReference type="ARBA" id="ARBA00022801"/>
    </source>
</evidence>
<dbReference type="EMBL" id="JAMPKK010000002">
    <property type="protein sequence ID" value="MEP0863172.1"/>
    <property type="molecule type" value="Genomic_DNA"/>
</dbReference>
<comment type="caution">
    <text evidence="4">The sequence shown here is derived from an EMBL/GenBank/DDBJ whole genome shotgun (WGS) entry which is preliminary data.</text>
</comment>
<sequence>MFNSKKKYLTQQRVWASYGDYDRNQFQKQCQSHSIKYPFGSRHINVKTLFSLIHTLPEEVGMDMALEILKLPLEGTHHRGGDDAWNIAAILSRLVLQRRNVN</sequence>
<keyword evidence="5" id="KW-1185">Reference proteome</keyword>
<dbReference type="InterPro" id="IPR012337">
    <property type="entry name" value="RNaseH-like_sf"/>
</dbReference>
<dbReference type="InterPro" id="IPR036397">
    <property type="entry name" value="RNaseH_sf"/>
</dbReference>
<keyword evidence="3 4" id="KW-0269">Exonuclease</keyword>
<dbReference type="SUPFAM" id="SSF53098">
    <property type="entry name" value="Ribonuclease H-like"/>
    <property type="match status" value="1"/>
</dbReference>
<proteinExistence type="predicted"/>
<dbReference type="PANTHER" id="PTHR23044">
    <property type="entry name" value="3'-5' EXONUCLEASE ERI1-RELATED"/>
    <property type="match status" value="1"/>
</dbReference>
<reference evidence="4 5" key="1">
    <citation type="submission" date="2022-04" db="EMBL/GenBank/DDBJ databases">
        <title>Positive selection, recombination, and allopatry shape intraspecific diversity of widespread and dominant cyanobacteria.</title>
        <authorList>
            <person name="Wei J."/>
            <person name="Shu W."/>
            <person name="Hu C."/>
        </authorList>
    </citation>
    <scope>NUCLEOTIDE SEQUENCE [LARGE SCALE GENOMIC DNA]</scope>
    <source>
        <strain evidence="4 5">GB2-A5</strain>
    </source>
</reference>
<name>A0ABV0JIC1_9CYAN</name>
<dbReference type="CDD" id="cd06133">
    <property type="entry name" value="ERI-1_3'hExo_like"/>
    <property type="match status" value="1"/>
</dbReference>
<keyword evidence="1" id="KW-0540">Nuclease</keyword>
<dbReference type="GO" id="GO:0004527">
    <property type="term" value="F:exonuclease activity"/>
    <property type="evidence" value="ECO:0007669"/>
    <property type="project" value="UniProtKB-KW"/>
</dbReference>
<organism evidence="4 5">
    <name type="scientific">Funiculus sociatus GB2-A5</name>
    <dbReference type="NCBI Taxonomy" id="2933946"/>
    <lineage>
        <taxon>Bacteria</taxon>
        <taxon>Bacillati</taxon>
        <taxon>Cyanobacteriota</taxon>
        <taxon>Cyanophyceae</taxon>
        <taxon>Coleofasciculales</taxon>
        <taxon>Coleofasciculaceae</taxon>
        <taxon>Funiculus</taxon>
    </lineage>
</organism>
<accession>A0ABV0JIC1</accession>
<evidence type="ECO:0000256" key="1">
    <source>
        <dbReference type="ARBA" id="ARBA00022722"/>
    </source>
</evidence>
<evidence type="ECO:0000313" key="5">
    <source>
        <dbReference type="Proteomes" id="UP001442494"/>
    </source>
</evidence>
<evidence type="ECO:0000256" key="3">
    <source>
        <dbReference type="ARBA" id="ARBA00022839"/>
    </source>
</evidence>
<dbReference type="InterPro" id="IPR051274">
    <property type="entry name" value="3-5_Exoribonuclease"/>
</dbReference>
<protein>
    <submittedName>
        <fullName evidence="4">Exonuclease domain-containing protein</fullName>
    </submittedName>
</protein>
<dbReference type="PANTHER" id="PTHR23044:SF61">
    <property type="entry name" value="3'-5' EXORIBONUCLEASE 1-RELATED"/>
    <property type="match status" value="1"/>
</dbReference>
<evidence type="ECO:0000313" key="4">
    <source>
        <dbReference type="EMBL" id="MEP0863172.1"/>
    </source>
</evidence>
<gene>
    <name evidence="4" type="ORF">NDI37_01660</name>
</gene>
<keyword evidence="2" id="KW-0378">Hydrolase</keyword>
<dbReference type="Proteomes" id="UP001442494">
    <property type="component" value="Unassembled WGS sequence"/>
</dbReference>
<dbReference type="Gene3D" id="3.30.420.10">
    <property type="entry name" value="Ribonuclease H-like superfamily/Ribonuclease H"/>
    <property type="match status" value="1"/>
</dbReference>